<evidence type="ECO:0000256" key="3">
    <source>
        <dbReference type="ARBA" id="ARBA00023125"/>
    </source>
</evidence>
<protein>
    <submittedName>
        <fullName evidence="6">LysR family transcriptional regulator</fullName>
    </submittedName>
</protein>
<dbReference type="PRINTS" id="PR00039">
    <property type="entry name" value="HTHLYSR"/>
</dbReference>
<keyword evidence="2" id="KW-0805">Transcription regulation</keyword>
<comment type="similarity">
    <text evidence="1">Belongs to the LysR transcriptional regulatory family.</text>
</comment>
<dbReference type="GO" id="GO:0005829">
    <property type="term" value="C:cytosol"/>
    <property type="evidence" value="ECO:0007669"/>
    <property type="project" value="TreeGrafter"/>
</dbReference>
<keyword evidence="7" id="KW-1185">Reference proteome</keyword>
<dbReference type="GO" id="GO:0003700">
    <property type="term" value="F:DNA-binding transcription factor activity"/>
    <property type="evidence" value="ECO:0007669"/>
    <property type="project" value="InterPro"/>
</dbReference>
<dbReference type="GO" id="GO:0003677">
    <property type="term" value="F:DNA binding"/>
    <property type="evidence" value="ECO:0007669"/>
    <property type="project" value="UniProtKB-KW"/>
</dbReference>
<gene>
    <name evidence="6" type="ORF">HJG52_04370</name>
</gene>
<reference evidence="6 7" key="1">
    <citation type="submission" date="2020-04" db="EMBL/GenBank/DDBJ databases">
        <title>Knoellia sp. isolate from air conditioner.</title>
        <authorList>
            <person name="Chea S."/>
            <person name="Kim D.-U."/>
        </authorList>
    </citation>
    <scope>NUCLEOTIDE SEQUENCE [LARGE SCALE GENOMIC DNA]</scope>
    <source>
        <strain evidence="6 7">DB2414S</strain>
    </source>
</reference>
<dbReference type="EMBL" id="JABEPQ010000001">
    <property type="protein sequence ID" value="NNM45237.1"/>
    <property type="molecule type" value="Genomic_DNA"/>
</dbReference>
<dbReference type="PANTHER" id="PTHR30419">
    <property type="entry name" value="HTH-TYPE TRANSCRIPTIONAL REGULATOR YBHD"/>
    <property type="match status" value="1"/>
</dbReference>
<dbReference type="Gene3D" id="3.40.190.290">
    <property type="match status" value="1"/>
</dbReference>
<dbReference type="PROSITE" id="PS50931">
    <property type="entry name" value="HTH_LYSR"/>
    <property type="match status" value="1"/>
</dbReference>
<sequence length="297" mass="31775">MELRQLSYFRAVARQGSFTRAAEQLHVAQPAVSAQVRQLERELGVELLHRTTRSVQLTHVGAQVLDQVDAALAQVDLIGALAEAHRGVEQGHVRIGATPITGGLDLVAALRRFRTRYPGVTLSMRTGLAAPLMERLQRAELDVVVAPVHEPLETGLRARRVATEQLVLITAPGDQRRIATLADVQDDPFVCLPADSGLRRLLDEAFAGVGASAHVEFETHSPASIRQLVSAGLGSALIAASATRLPGEAVTVHHLGDLPEHPPIAVVTAPQRHNAAAHRFATELLADREPSVPGARG</sequence>
<evidence type="ECO:0000256" key="4">
    <source>
        <dbReference type="ARBA" id="ARBA00023163"/>
    </source>
</evidence>
<dbReference type="Proteomes" id="UP000588586">
    <property type="component" value="Unassembled WGS sequence"/>
</dbReference>
<dbReference type="AlphaFoldDB" id="A0A849HKR5"/>
<evidence type="ECO:0000313" key="6">
    <source>
        <dbReference type="EMBL" id="NNM45237.1"/>
    </source>
</evidence>
<dbReference type="Pfam" id="PF03466">
    <property type="entry name" value="LysR_substrate"/>
    <property type="match status" value="1"/>
</dbReference>
<evidence type="ECO:0000313" key="7">
    <source>
        <dbReference type="Proteomes" id="UP000588586"/>
    </source>
</evidence>
<dbReference type="SUPFAM" id="SSF53850">
    <property type="entry name" value="Periplasmic binding protein-like II"/>
    <property type="match status" value="1"/>
</dbReference>
<organism evidence="6 7">
    <name type="scientific">Knoellia koreensis</name>
    <dbReference type="NCBI Taxonomy" id="2730921"/>
    <lineage>
        <taxon>Bacteria</taxon>
        <taxon>Bacillati</taxon>
        <taxon>Actinomycetota</taxon>
        <taxon>Actinomycetes</taxon>
        <taxon>Micrococcales</taxon>
        <taxon>Intrasporangiaceae</taxon>
        <taxon>Knoellia</taxon>
    </lineage>
</organism>
<dbReference type="FunFam" id="1.10.10.10:FF:000001">
    <property type="entry name" value="LysR family transcriptional regulator"/>
    <property type="match status" value="1"/>
</dbReference>
<dbReference type="InterPro" id="IPR005119">
    <property type="entry name" value="LysR_subst-bd"/>
</dbReference>
<keyword evidence="4" id="KW-0804">Transcription</keyword>
<name>A0A849HKR5_9MICO</name>
<comment type="caution">
    <text evidence="6">The sequence shown here is derived from an EMBL/GenBank/DDBJ whole genome shotgun (WGS) entry which is preliminary data.</text>
</comment>
<proteinExistence type="inferred from homology"/>
<evidence type="ECO:0000256" key="1">
    <source>
        <dbReference type="ARBA" id="ARBA00009437"/>
    </source>
</evidence>
<dbReference type="Pfam" id="PF00126">
    <property type="entry name" value="HTH_1"/>
    <property type="match status" value="1"/>
</dbReference>
<keyword evidence="3" id="KW-0238">DNA-binding</keyword>
<evidence type="ECO:0000256" key="2">
    <source>
        <dbReference type="ARBA" id="ARBA00023015"/>
    </source>
</evidence>
<dbReference type="SUPFAM" id="SSF46785">
    <property type="entry name" value="Winged helix' DNA-binding domain"/>
    <property type="match status" value="1"/>
</dbReference>
<dbReference type="InterPro" id="IPR036390">
    <property type="entry name" value="WH_DNA-bd_sf"/>
</dbReference>
<dbReference type="InterPro" id="IPR000847">
    <property type="entry name" value="LysR_HTH_N"/>
</dbReference>
<dbReference type="InterPro" id="IPR050950">
    <property type="entry name" value="HTH-type_LysR_regulators"/>
</dbReference>
<evidence type="ECO:0000259" key="5">
    <source>
        <dbReference type="PROSITE" id="PS50931"/>
    </source>
</evidence>
<dbReference type="Gene3D" id="1.10.10.10">
    <property type="entry name" value="Winged helix-like DNA-binding domain superfamily/Winged helix DNA-binding domain"/>
    <property type="match status" value="1"/>
</dbReference>
<accession>A0A849HKR5</accession>
<dbReference type="InterPro" id="IPR036388">
    <property type="entry name" value="WH-like_DNA-bd_sf"/>
</dbReference>
<feature type="domain" description="HTH lysR-type" evidence="5">
    <location>
        <begin position="1"/>
        <end position="58"/>
    </location>
</feature>
<dbReference type="RefSeq" id="WP_171242283.1">
    <property type="nucleotide sequence ID" value="NZ_JABEPQ010000001.1"/>
</dbReference>